<dbReference type="Gene3D" id="2.60.120.920">
    <property type="match status" value="1"/>
</dbReference>
<dbReference type="Proteomes" id="UP001479290">
    <property type="component" value="Unassembled WGS sequence"/>
</dbReference>
<dbReference type="InterPro" id="IPR027417">
    <property type="entry name" value="P-loop_NTPase"/>
</dbReference>
<dbReference type="PROSITE" id="PS50800">
    <property type="entry name" value="SAP"/>
    <property type="match status" value="1"/>
</dbReference>
<dbReference type="SUPFAM" id="SSF49899">
    <property type="entry name" value="Concanavalin A-like lectins/glucanases"/>
    <property type="match status" value="1"/>
</dbReference>
<organism evidence="5 6">
    <name type="scientific">Culter alburnus</name>
    <name type="common">Topmouth culter</name>
    <dbReference type="NCBI Taxonomy" id="194366"/>
    <lineage>
        <taxon>Eukaryota</taxon>
        <taxon>Metazoa</taxon>
        <taxon>Chordata</taxon>
        <taxon>Craniata</taxon>
        <taxon>Vertebrata</taxon>
        <taxon>Euteleostomi</taxon>
        <taxon>Actinopterygii</taxon>
        <taxon>Neopterygii</taxon>
        <taxon>Teleostei</taxon>
        <taxon>Ostariophysi</taxon>
        <taxon>Cypriniformes</taxon>
        <taxon>Xenocyprididae</taxon>
        <taxon>Xenocypridinae</taxon>
        <taxon>Culter</taxon>
    </lineage>
</organism>
<protein>
    <recommendedName>
        <fullName evidence="4">SAP domain-containing protein</fullName>
    </recommendedName>
</protein>
<dbReference type="Pfam" id="PF13671">
    <property type="entry name" value="AAA_33"/>
    <property type="match status" value="1"/>
</dbReference>
<dbReference type="SMART" id="SM00449">
    <property type="entry name" value="SPRY"/>
    <property type="match status" value="1"/>
</dbReference>
<dbReference type="GO" id="GO:0005634">
    <property type="term" value="C:nucleus"/>
    <property type="evidence" value="ECO:0007669"/>
    <property type="project" value="UniProtKB-SubCell"/>
</dbReference>
<dbReference type="Pfam" id="PF00622">
    <property type="entry name" value="SPRY"/>
    <property type="match status" value="1"/>
</dbReference>
<dbReference type="InterPro" id="IPR035778">
    <property type="entry name" value="SPRY_hnRNP_U"/>
</dbReference>
<dbReference type="SUPFAM" id="SSF52540">
    <property type="entry name" value="P-loop containing nucleoside triphosphate hydrolases"/>
    <property type="match status" value="1"/>
</dbReference>
<comment type="subcellular location">
    <subcellularLocation>
        <location evidence="1">Nucleus</location>
    </subcellularLocation>
</comment>
<keyword evidence="2" id="KW-0539">Nucleus</keyword>
<dbReference type="GO" id="GO:0003723">
    <property type="term" value="F:RNA binding"/>
    <property type="evidence" value="ECO:0007669"/>
    <property type="project" value="TreeGrafter"/>
</dbReference>
<accession>A0AAW1ZPW4</accession>
<dbReference type="EMBL" id="JAWDJR010000014">
    <property type="protein sequence ID" value="KAK9962913.1"/>
    <property type="molecule type" value="Genomic_DNA"/>
</dbReference>
<sequence>MLIAEVKKLKVAELRAMLSERGLDSKGLKAELVVRLISAIEAGVAPIKSGDEGENVCEATAEQPHSQEHEPSVRTQSAVCTSSTSNSMNTYSDQSTQTDPPQLCSCTPEAVTSRQQQRNPQPVHPVSLATVATGEEDAESSSVLAISEPEAPQDQLLHGAETVDSSPEENTELKRGRDYYEFKEDIHYNRAKTPELLPEPEEEAEMDFEDVRLDSYNCDLHFEVDSDGSSGQPLLWEKFPLLWSGCRMTHGFCHGKVGFEAKFVKRLSAPALDTSYDPDLHVLRVGWSVDNTSLQLGEVELSYGFDGRGRIVTGGKEEAFGEPFTEGDVIGCYAFISETGEATLSFHKNGRSLGEAFRLTSSALGGQALYPHVLCKNCSVSVNLDPDTPWHPFPAGFCTLAVLPPGQRSRASLPTGSKSECEVLMMVGMPGSGKTHWAQAHMLQNPRKRYNLLSTTSILNCMREPPGANHRDLMLQQATQCVSHLIKIAATKRRNYILDQANIYPSAQRHKMLCFRGYQRKAVVVFPPDEMWRRRLIQRQQEEGMALQEMTLLKAKVSFTLPEQGEHLDEVTFVELSSEEALKLLTLYKEEARRVLPAPPKRRKHRQGSQKRLIHHCSWRGGPFSCHNQHSHCAFQKTHNRRPSAFGCSSDPQRYRKYYRPYTGQWSFPEQNQSCYGSIYYGCSS</sequence>
<proteinExistence type="predicted"/>
<dbReference type="InterPro" id="IPR013320">
    <property type="entry name" value="ConA-like_dom_sf"/>
</dbReference>
<evidence type="ECO:0000259" key="4">
    <source>
        <dbReference type="PROSITE" id="PS50800"/>
    </source>
</evidence>
<dbReference type="AlphaFoldDB" id="A0AAW1ZPW4"/>
<dbReference type="PANTHER" id="PTHR12381">
    <property type="entry name" value="HETEROGENEOUS NUCLEAR RIBONUCLEOPROTEIN U FAMILY MEMBER"/>
    <property type="match status" value="1"/>
</dbReference>
<dbReference type="CDD" id="cd12884">
    <property type="entry name" value="SPRY_hnRNP"/>
    <property type="match status" value="1"/>
</dbReference>
<reference evidence="5 6" key="1">
    <citation type="submission" date="2024-05" db="EMBL/GenBank/DDBJ databases">
        <title>A high-quality chromosomal-level genome assembly of Topmouth culter (Culter alburnus).</title>
        <authorList>
            <person name="Zhao H."/>
        </authorList>
    </citation>
    <scope>NUCLEOTIDE SEQUENCE [LARGE SCALE GENOMIC DNA]</scope>
    <source>
        <strain evidence="5">CATC2023</strain>
        <tissue evidence="5">Muscle</tissue>
    </source>
</reference>
<dbReference type="Pfam" id="PF02037">
    <property type="entry name" value="SAP"/>
    <property type="match status" value="1"/>
</dbReference>
<feature type="compositionally biased region" description="Polar residues" evidence="3">
    <location>
        <begin position="110"/>
        <end position="120"/>
    </location>
</feature>
<evidence type="ECO:0000313" key="5">
    <source>
        <dbReference type="EMBL" id="KAK9962913.1"/>
    </source>
</evidence>
<dbReference type="InterPro" id="IPR003034">
    <property type="entry name" value="SAP_dom"/>
</dbReference>
<dbReference type="InterPro" id="IPR036361">
    <property type="entry name" value="SAP_dom_sf"/>
</dbReference>
<gene>
    <name evidence="5" type="ORF">ABG768_006151</name>
</gene>
<evidence type="ECO:0000256" key="3">
    <source>
        <dbReference type="SAM" id="MobiDB-lite"/>
    </source>
</evidence>
<keyword evidence="6" id="KW-1185">Reference proteome</keyword>
<evidence type="ECO:0000313" key="6">
    <source>
        <dbReference type="Proteomes" id="UP001479290"/>
    </source>
</evidence>
<dbReference type="Gene3D" id="1.10.720.30">
    <property type="entry name" value="SAP domain"/>
    <property type="match status" value="1"/>
</dbReference>
<feature type="region of interest" description="Disordered" evidence="3">
    <location>
        <begin position="48"/>
        <end position="124"/>
    </location>
</feature>
<name>A0AAW1ZPW4_CULAL</name>
<evidence type="ECO:0000256" key="1">
    <source>
        <dbReference type="ARBA" id="ARBA00004123"/>
    </source>
</evidence>
<dbReference type="SMART" id="SM00513">
    <property type="entry name" value="SAP"/>
    <property type="match status" value="1"/>
</dbReference>
<feature type="compositionally biased region" description="Low complexity" evidence="3">
    <location>
        <begin position="81"/>
        <end position="92"/>
    </location>
</feature>
<dbReference type="Gene3D" id="3.40.50.300">
    <property type="entry name" value="P-loop containing nucleotide triphosphate hydrolases"/>
    <property type="match status" value="1"/>
</dbReference>
<dbReference type="SUPFAM" id="SSF68906">
    <property type="entry name" value="SAP domain"/>
    <property type="match status" value="1"/>
</dbReference>
<evidence type="ECO:0000256" key="2">
    <source>
        <dbReference type="ARBA" id="ARBA00023242"/>
    </source>
</evidence>
<dbReference type="InterPro" id="IPR043136">
    <property type="entry name" value="B30.2/SPRY_sf"/>
</dbReference>
<comment type="caution">
    <text evidence="5">The sequence shown here is derived from an EMBL/GenBank/DDBJ whole genome shotgun (WGS) entry which is preliminary data.</text>
</comment>
<dbReference type="InterPro" id="IPR003877">
    <property type="entry name" value="SPRY_dom"/>
</dbReference>
<feature type="domain" description="SAP" evidence="4">
    <location>
        <begin position="6"/>
        <end position="40"/>
    </location>
</feature>
<dbReference type="GO" id="GO:0000380">
    <property type="term" value="P:alternative mRNA splicing, via spliceosome"/>
    <property type="evidence" value="ECO:0007669"/>
    <property type="project" value="TreeGrafter"/>
</dbReference>
<dbReference type="PANTHER" id="PTHR12381:SF66">
    <property type="entry name" value="HETEROGENEOUS NUCLEAR RIBONUCLEOPROTEIN U-LIKE PROTEIN 2"/>
    <property type="match status" value="1"/>
</dbReference>